<accession>A0ABN3WAN4</accession>
<name>A0ABN3WAN4_STRTU</name>
<sequence length="115" mass="11901">MTVWSEVAVAVTVPVAAIRRKPESSATSQVTVTSGPRPEPGVASGADVTRVHSRTPSGNGSPEATPWRKTGRSPSAARSGETPSSVAVAAAEVTRVRRDMGRFTGDYLNALVMPG</sequence>
<feature type="compositionally biased region" description="Polar residues" evidence="1">
    <location>
        <begin position="24"/>
        <end position="34"/>
    </location>
</feature>
<evidence type="ECO:0000313" key="3">
    <source>
        <dbReference type="Proteomes" id="UP001501102"/>
    </source>
</evidence>
<feature type="region of interest" description="Disordered" evidence="1">
    <location>
        <begin position="21"/>
        <end position="86"/>
    </location>
</feature>
<dbReference type="EMBL" id="BAAAXZ010000006">
    <property type="protein sequence ID" value="GAA2909349.1"/>
    <property type="molecule type" value="Genomic_DNA"/>
</dbReference>
<organism evidence="2 3">
    <name type="scientific">Streptomyces thioluteus</name>
    <dbReference type="NCBI Taxonomy" id="66431"/>
    <lineage>
        <taxon>Bacteria</taxon>
        <taxon>Bacillati</taxon>
        <taxon>Actinomycetota</taxon>
        <taxon>Actinomycetes</taxon>
        <taxon>Kitasatosporales</taxon>
        <taxon>Streptomycetaceae</taxon>
        <taxon>Streptomyces</taxon>
    </lineage>
</organism>
<comment type="caution">
    <text evidence="2">The sequence shown here is derived from an EMBL/GenBank/DDBJ whole genome shotgun (WGS) entry which is preliminary data.</text>
</comment>
<protein>
    <submittedName>
        <fullName evidence="2">Uncharacterized protein</fullName>
    </submittedName>
</protein>
<proteinExistence type="predicted"/>
<evidence type="ECO:0000313" key="2">
    <source>
        <dbReference type="EMBL" id="GAA2909349.1"/>
    </source>
</evidence>
<keyword evidence="3" id="KW-1185">Reference proteome</keyword>
<reference evidence="2 3" key="1">
    <citation type="journal article" date="2019" name="Int. J. Syst. Evol. Microbiol.">
        <title>The Global Catalogue of Microorganisms (GCM) 10K type strain sequencing project: providing services to taxonomists for standard genome sequencing and annotation.</title>
        <authorList>
            <consortium name="The Broad Institute Genomics Platform"/>
            <consortium name="The Broad Institute Genome Sequencing Center for Infectious Disease"/>
            <person name="Wu L."/>
            <person name="Ma J."/>
        </authorList>
    </citation>
    <scope>NUCLEOTIDE SEQUENCE [LARGE SCALE GENOMIC DNA]</scope>
    <source>
        <strain evidence="2 3">JCM 4087</strain>
    </source>
</reference>
<dbReference type="Proteomes" id="UP001501102">
    <property type="component" value="Unassembled WGS sequence"/>
</dbReference>
<gene>
    <name evidence="2" type="ORF">GCM10020221_01730</name>
</gene>
<evidence type="ECO:0000256" key="1">
    <source>
        <dbReference type="SAM" id="MobiDB-lite"/>
    </source>
</evidence>